<dbReference type="AlphaFoldDB" id="A0AAD4W7I8"/>
<keyword evidence="2" id="KW-1185">Reference proteome</keyword>
<evidence type="ECO:0000313" key="1">
    <source>
        <dbReference type="EMBL" id="KAI5337489.1"/>
    </source>
</evidence>
<comment type="caution">
    <text evidence="1">The sequence shown here is derived from an EMBL/GenBank/DDBJ whole genome shotgun (WGS) entry which is preliminary data.</text>
</comment>
<sequence>MKPRKLIVLTLMRMMMGLHENRMSCITSHLSCISIGALPIPCSLLLKMIIYGHLNSSKYCKHPFGRQNLKLQWLESPRHDALLKNITMLHAQIILKHKELKTAMELTSPLIQILSRIFKWCNIIKEFGPAFWQTFD</sequence>
<evidence type="ECO:0000313" key="2">
    <source>
        <dbReference type="Proteomes" id="UP001054821"/>
    </source>
</evidence>
<organism evidence="1 2">
    <name type="scientific">Prunus dulcis</name>
    <name type="common">Almond</name>
    <name type="synonym">Amygdalus dulcis</name>
    <dbReference type="NCBI Taxonomy" id="3755"/>
    <lineage>
        <taxon>Eukaryota</taxon>
        <taxon>Viridiplantae</taxon>
        <taxon>Streptophyta</taxon>
        <taxon>Embryophyta</taxon>
        <taxon>Tracheophyta</taxon>
        <taxon>Spermatophyta</taxon>
        <taxon>Magnoliopsida</taxon>
        <taxon>eudicotyledons</taxon>
        <taxon>Gunneridae</taxon>
        <taxon>Pentapetalae</taxon>
        <taxon>rosids</taxon>
        <taxon>fabids</taxon>
        <taxon>Rosales</taxon>
        <taxon>Rosaceae</taxon>
        <taxon>Amygdaloideae</taxon>
        <taxon>Amygdaleae</taxon>
        <taxon>Prunus</taxon>
    </lineage>
</organism>
<proteinExistence type="predicted"/>
<dbReference type="Proteomes" id="UP001054821">
    <property type="component" value="Chromosome 3"/>
</dbReference>
<gene>
    <name evidence="1" type="ORF">L3X38_016760</name>
</gene>
<reference evidence="1 2" key="1">
    <citation type="journal article" date="2022" name="G3 (Bethesda)">
        <title>Whole-genome sequence and methylome profiling of the almond [Prunus dulcis (Mill.) D.A. Webb] cultivar 'Nonpareil'.</title>
        <authorList>
            <person name="D'Amico-Willman K.M."/>
            <person name="Ouma W.Z."/>
            <person name="Meulia T."/>
            <person name="Sideli G.M."/>
            <person name="Gradziel T.M."/>
            <person name="Fresnedo-Ramirez J."/>
        </authorList>
    </citation>
    <scope>NUCLEOTIDE SEQUENCE [LARGE SCALE GENOMIC DNA]</scope>
    <source>
        <strain evidence="1">Clone GOH B32 T37-40</strain>
    </source>
</reference>
<dbReference type="EMBL" id="JAJFAZ020000003">
    <property type="protein sequence ID" value="KAI5337489.1"/>
    <property type="molecule type" value="Genomic_DNA"/>
</dbReference>
<name>A0AAD4W7I8_PRUDU</name>
<accession>A0AAD4W7I8</accession>
<protein>
    <submittedName>
        <fullName evidence="1">Uncharacterized protein</fullName>
    </submittedName>
</protein>